<accession>A0A1W4W644</accession>
<proteinExistence type="inferred from homology"/>
<evidence type="ECO:0000256" key="11">
    <source>
        <dbReference type="ARBA" id="ARBA00022723"/>
    </source>
</evidence>
<dbReference type="STRING" id="224129.A0A1W4W644"/>
<dbReference type="AlphaFoldDB" id="A0A1W4W644"/>
<dbReference type="PIRSF" id="PIRSF000484">
    <property type="entry name" value="NAPRT"/>
    <property type="match status" value="1"/>
</dbReference>
<dbReference type="InterPro" id="IPR040727">
    <property type="entry name" value="NAPRTase_N"/>
</dbReference>
<comment type="function">
    <text evidence="14">Catalyzes the first step in the biosynthesis of NAD from nicotinic acid, the ATP-dependent synthesis of beta-nicotinate D-ribonucleotide from nicotinate and 5-phospho-D-ribose 1-phosphate. Helps prevent cellular oxidative stress via its role in NAD biosynthesis.</text>
</comment>
<dbReference type="GeneID" id="108733048"/>
<keyword evidence="13" id="KW-0464">Manganese</keyword>
<evidence type="ECO:0000256" key="10">
    <source>
        <dbReference type="ARBA" id="ARBA00022679"/>
    </source>
</evidence>
<keyword evidence="8 16" id="KW-0436">Ligase</keyword>
<dbReference type="Gene3D" id="3.20.140.10">
    <property type="entry name" value="nicotinate phosphoribosyltransferase"/>
    <property type="match status" value="2"/>
</dbReference>
<dbReference type="NCBIfam" id="TIGR01513">
    <property type="entry name" value="NAPRTase_put"/>
    <property type="match status" value="1"/>
</dbReference>
<comment type="cofactor">
    <cofactor evidence="2">
        <name>Mg(2+)</name>
        <dbReference type="ChEBI" id="CHEBI:18420"/>
    </cofactor>
</comment>
<keyword evidence="19" id="KW-1185">Reference proteome</keyword>
<evidence type="ECO:0000259" key="18">
    <source>
        <dbReference type="Pfam" id="PF17956"/>
    </source>
</evidence>
<dbReference type="InterPro" id="IPR006405">
    <property type="entry name" value="Nic_PRibTrfase_pncB"/>
</dbReference>
<dbReference type="FunFam" id="3.20.140.10:FF:000002">
    <property type="entry name" value="Nicotinate phosphoribosyltransferase"/>
    <property type="match status" value="1"/>
</dbReference>
<keyword evidence="20" id="KW-0328">Glycosyltransferase</keyword>
<dbReference type="OrthoDB" id="193380at2759"/>
<dbReference type="RefSeq" id="XP_018319579.1">
    <property type="nucleotide sequence ID" value="XM_018464077.2"/>
</dbReference>
<sequence length="543" mass="61207">MAQQPEPTYNSIIQPLLTDLYEITMAYAYWKSGKIDDYAVFDLFFRRNPFGGEFTVFAGLEECLKFLQRFHFSDSDIAYLKQTLPKGTEDEFFEFLRNIRLDHVTLYAMDEGTVAFPRVPLLRVEGPLVITQMLETTLLTLVNYASLITTNAARFRLAAGQDVSLLEFGLRRAQGPDGGLSASKYSYIGGFDGTSNVLAGKLFNIPVRGTHAHAFVTSFSGFAELEPKMIKSQNGNQEINLLDSALTWRKKLVPVFKVIESQVNDGELASFVSYAHAFPSGFLALIDTYDVVKSGLVNFCAVALALSEIGYRAIGIRLDSGDLAYLSIVTRQFFAKIGEKFSIPWFKDLTIVASNDINEETILSINEQGHEINCYGVGTHLVTCQKQPALGGVYKLVELNGMPRMKLSQDVEKVTLPGKKNVYRLLNKEGYALIDLMLKHNEPPPKPQEKVLCRHAFLESKRAYVYPHIVEPLYKVYWQDGKICQPLPDMQEMQNRVKESLNTLRPDIKRSLNPTPYKVSVSMDLFNFIHELWLENAPIGELS</sequence>
<keyword evidence="9 16" id="KW-0662">Pyridine nucleotide biosynthesis</keyword>
<evidence type="ECO:0000259" key="17">
    <source>
        <dbReference type="Pfam" id="PF17767"/>
    </source>
</evidence>
<evidence type="ECO:0000256" key="4">
    <source>
        <dbReference type="ARBA" id="ARBA00010897"/>
    </source>
</evidence>
<feature type="domain" description="Nicotinate phosphoribosyltransferase N-terminal" evidence="17">
    <location>
        <begin position="16"/>
        <end position="143"/>
    </location>
</feature>
<evidence type="ECO:0000256" key="1">
    <source>
        <dbReference type="ARBA" id="ARBA00001936"/>
    </source>
</evidence>
<dbReference type="PANTHER" id="PTHR11098">
    <property type="entry name" value="NICOTINATE PHOSPHORIBOSYLTRANSFERASE"/>
    <property type="match status" value="1"/>
</dbReference>
<evidence type="ECO:0000256" key="9">
    <source>
        <dbReference type="ARBA" id="ARBA00022642"/>
    </source>
</evidence>
<gene>
    <name evidence="20" type="primary">LOC108733048</name>
</gene>
<evidence type="ECO:0000256" key="7">
    <source>
        <dbReference type="ARBA" id="ARBA00022553"/>
    </source>
</evidence>
<dbReference type="GO" id="GO:0046872">
    <property type="term" value="F:metal ion binding"/>
    <property type="evidence" value="ECO:0007669"/>
    <property type="project" value="UniProtKB-KW"/>
</dbReference>
<dbReference type="FunFam" id="3.20.140.10:FF:000006">
    <property type="entry name" value="Nicotinate phosphoribosyltransferase"/>
    <property type="match status" value="1"/>
</dbReference>
<keyword evidence="12" id="KW-0460">Magnesium</keyword>
<dbReference type="GO" id="GO:0034355">
    <property type="term" value="P:NAD+ biosynthetic process via the salvage pathway"/>
    <property type="evidence" value="ECO:0007669"/>
    <property type="project" value="TreeGrafter"/>
</dbReference>
<dbReference type="EC" id="6.3.4.21" evidence="5 16"/>
<dbReference type="CDD" id="cd01570">
    <property type="entry name" value="NAPRTase_A"/>
    <property type="match status" value="1"/>
</dbReference>
<evidence type="ECO:0000256" key="6">
    <source>
        <dbReference type="ARBA" id="ARBA00021569"/>
    </source>
</evidence>
<evidence type="ECO:0000256" key="14">
    <source>
        <dbReference type="ARBA" id="ARBA00023426"/>
    </source>
</evidence>
<dbReference type="KEGG" id="apln:108733048"/>
<feature type="domain" description="Nicotinate phosphoribosyltransferase C-terminal" evidence="18">
    <location>
        <begin position="419"/>
        <end position="528"/>
    </location>
</feature>
<evidence type="ECO:0000256" key="13">
    <source>
        <dbReference type="ARBA" id="ARBA00023211"/>
    </source>
</evidence>
<protein>
    <recommendedName>
        <fullName evidence="6 16">Nicotinate phosphoribosyltransferase</fullName>
        <ecNumber evidence="5 16">6.3.4.21</ecNumber>
    </recommendedName>
</protein>
<comment type="PTM">
    <text evidence="16">Transiently phosphorylated on a His residue during the reaction cycle. Phosphorylation strongly increases the affinity for substrates and increases the rate of nicotinate D-ribonucleotide production. Dephosphorylation regenerates the low-affinity form of the enzyme, leading to product release.</text>
</comment>
<evidence type="ECO:0000256" key="15">
    <source>
        <dbReference type="ARBA" id="ARBA00048668"/>
    </source>
</evidence>
<comment type="catalytic activity">
    <reaction evidence="15 16">
        <text>5-phospho-alpha-D-ribose 1-diphosphate + nicotinate + ATP + H2O = nicotinate beta-D-ribonucleotide + ADP + phosphate + diphosphate</text>
        <dbReference type="Rhea" id="RHEA:36163"/>
        <dbReference type="ChEBI" id="CHEBI:15377"/>
        <dbReference type="ChEBI" id="CHEBI:30616"/>
        <dbReference type="ChEBI" id="CHEBI:32544"/>
        <dbReference type="ChEBI" id="CHEBI:33019"/>
        <dbReference type="ChEBI" id="CHEBI:43474"/>
        <dbReference type="ChEBI" id="CHEBI:57502"/>
        <dbReference type="ChEBI" id="CHEBI:58017"/>
        <dbReference type="ChEBI" id="CHEBI:456216"/>
        <dbReference type="EC" id="6.3.4.21"/>
    </reaction>
</comment>
<evidence type="ECO:0000256" key="3">
    <source>
        <dbReference type="ARBA" id="ARBA00004952"/>
    </source>
</evidence>
<dbReference type="Pfam" id="PF17956">
    <property type="entry name" value="NAPRTase_C"/>
    <property type="match status" value="1"/>
</dbReference>
<dbReference type="PANTHER" id="PTHR11098:SF1">
    <property type="entry name" value="NICOTINATE PHOSPHORIBOSYLTRANSFERASE"/>
    <property type="match status" value="1"/>
</dbReference>
<evidence type="ECO:0000256" key="16">
    <source>
        <dbReference type="RuleBase" id="RU365100"/>
    </source>
</evidence>
<dbReference type="UniPathway" id="UPA00253">
    <property type="reaction ID" value="UER00457"/>
</dbReference>
<evidence type="ECO:0000313" key="20">
    <source>
        <dbReference type="RefSeq" id="XP_018319579.1"/>
    </source>
</evidence>
<comment type="similarity">
    <text evidence="4 16">Belongs to the NAPRTase family.</text>
</comment>
<keyword evidence="11" id="KW-0479">Metal-binding</keyword>
<dbReference type="GO" id="GO:0005829">
    <property type="term" value="C:cytosol"/>
    <property type="evidence" value="ECO:0007669"/>
    <property type="project" value="TreeGrafter"/>
</dbReference>
<evidence type="ECO:0000256" key="2">
    <source>
        <dbReference type="ARBA" id="ARBA00001946"/>
    </source>
</evidence>
<evidence type="ECO:0000256" key="12">
    <source>
        <dbReference type="ARBA" id="ARBA00022842"/>
    </source>
</evidence>
<evidence type="ECO:0000256" key="8">
    <source>
        <dbReference type="ARBA" id="ARBA00022598"/>
    </source>
</evidence>
<dbReference type="InterPro" id="IPR013785">
    <property type="entry name" value="Aldolase_TIM"/>
</dbReference>
<dbReference type="SUPFAM" id="SSF51690">
    <property type="entry name" value="Nicotinate/Quinolinate PRTase C-terminal domain-like"/>
    <property type="match status" value="1"/>
</dbReference>
<keyword evidence="7" id="KW-0597">Phosphoprotein</keyword>
<dbReference type="GO" id="GO:0016757">
    <property type="term" value="F:glycosyltransferase activity"/>
    <property type="evidence" value="ECO:0007669"/>
    <property type="project" value="UniProtKB-KW"/>
</dbReference>
<evidence type="ECO:0000256" key="5">
    <source>
        <dbReference type="ARBA" id="ARBA00013236"/>
    </source>
</evidence>
<reference evidence="20" key="1">
    <citation type="submission" date="2025-08" db="UniProtKB">
        <authorList>
            <consortium name="RefSeq"/>
        </authorList>
    </citation>
    <scope>IDENTIFICATION</scope>
    <source>
        <tissue evidence="20">Entire body</tissue>
    </source>
</reference>
<dbReference type="InterPro" id="IPR007229">
    <property type="entry name" value="Nic_PRibTrfase-Fam"/>
</dbReference>
<comment type="cofactor">
    <cofactor evidence="1">
        <name>Mn(2+)</name>
        <dbReference type="ChEBI" id="CHEBI:29035"/>
    </cofactor>
</comment>
<dbReference type="SUPFAM" id="SSF54675">
    <property type="entry name" value="Nicotinate/Quinolinate PRTase N-terminal domain-like"/>
    <property type="match status" value="1"/>
</dbReference>
<comment type="pathway">
    <text evidence="3 16">Cofactor biosynthesis; NAD(+) biosynthesis; nicotinate D-ribonucleotide from nicotinate: step 1/1.</text>
</comment>
<evidence type="ECO:0000313" key="19">
    <source>
        <dbReference type="Proteomes" id="UP000192223"/>
    </source>
</evidence>
<dbReference type="InParanoid" id="A0A1W4W644"/>
<keyword evidence="10 16" id="KW-0808">Transferase</keyword>
<dbReference type="FunFam" id="3.20.20.70:FF:000173">
    <property type="entry name" value="Nicotinate phosphoribosyltransferase"/>
    <property type="match status" value="1"/>
</dbReference>
<dbReference type="FunFam" id="3.20.20.70:FF:000155">
    <property type="entry name" value="Nicotinate phosphoribosyltransferase"/>
    <property type="match status" value="1"/>
</dbReference>
<dbReference type="Gene3D" id="3.20.20.70">
    <property type="entry name" value="Aldolase class I"/>
    <property type="match status" value="1"/>
</dbReference>
<dbReference type="Pfam" id="PF17767">
    <property type="entry name" value="NAPRTase_N"/>
    <property type="match status" value="1"/>
</dbReference>
<dbReference type="InterPro" id="IPR036068">
    <property type="entry name" value="Nicotinate_pribotase-like_C"/>
</dbReference>
<organism evidence="19 20">
    <name type="scientific">Agrilus planipennis</name>
    <name type="common">Emerald ash borer</name>
    <name type="synonym">Agrilus marcopoli</name>
    <dbReference type="NCBI Taxonomy" id="224129"/>
    <lineage>
        <taxon>Eukaryota</taxon>
        <taxon>Metazoa</taxon>
        <taxon>Ecdysozoa</taxon>
        <taxon>Arthropoda</taxon>
        <taxon>Hexapoda</taxon>
        <taxon>Insecta</taxon>
        <taxon>Pterygota</taxon>
        <taxon>Neoptera</taxon>
        <taxon>Endopterygota</taxon>
        <taxon>Coleoptera</taxon>
        <taxon>Polyphaga</taxon>
        <taxon>Elateriformia</taxon>
        <taxon>Buprestoidea</taxon>
        <taxon>Buprestidae</taxon>
        <taxon>Agrilinae</taxon>
        <taxon>Agrilus</taxon>
    </lineage>
</organism>
<dbReference type="InterPro" id="IPR041619">
    <property type="entry name" value="NAPRTase_C"/>
</dbReference>
<dbReference type="Proteomes" id="UP000192223">
    <property type="component" value="Unplaced"/>
</dbReference>
<name>A0A1W4W644_AGRPL</name>
<dbReference type="GO" id="GO:0004516">
    <property type="term" value="F:nicotinate phosphoribosyltransferase activity"/>
    <property type="evidence" value="ECO:0007669"/>
    <property type="project" value="UniProtKB-UniRule"/>
</dbReference>